<dbReference type="InterPro" id="IPR013196">
    <property type="entry name" value="HTH_11"/>
</dbReference>
<dbReference type="Gene3D" id="3.30.1340.20">
    <property type="entry name" value="3H domain"/>
    <property type="match status" value="1"/>
</dbReference>
<dbReference type="PANTHER" id="PTHR40068:SF1">
    <property type="entry name" value="TRANSCRIPTION REPRESSOR NIAR-RELATED"/>
    <property type="match status" value="1"/>
</dbReference>
<keyword evidence="5" id="KW-1185">Reference proteome</keyword>
<keyword evidence="1" id="KW-0533">Nickel</keyword>
<dbReference type="InterPro" id="IPR026043">
    <property type="entry name" value="NadR"/>
</dbReference>
<evidence type="ECO:0000256" key="1">
    <source>
        <dbReference type="PIRSR" id="PIRSR037847-1"/>
    </source>
</evidence>
<feature type="binding site" evidence="1">
    <location>
        <position position="84"/>
    </location>
    <ligand>
        <name>Ni(2+)</name>
        <dbReference type="ChEBI" id="CHEBI:49786"/>
    </ligand>
</feature>
<dbReference type="InterPro" id="IPR036388">
    <property type="entry name" value="WH-like_DNA-bd_sf"/>
</dbReference>
<dbReference type="Gene3D" id="1.10.10.10">
    <property type="entry name" value="Winged helix-like DNA-binding domain superfamily/Winged helix DNA-binding domain"/>
    <property type="match status" value="1"/>
</dbReference>
<dbReference type="RefSeq" id="WP_058352524.1">
    <property type="nucleotide sequence ID" value="NZ_CABMMD010000150.1"/>
</dbReference>
<feature type="binding site" evidence="1">
    <location>
        <position position="143"/>
    </location>
    <ligand>
        <name>Ni(2+)</name>
        <dbReference type="ChEBI" id="CHEBI:49786"/>
    </ligand>
</feature>
<feature type="binding site" evidence="1">
    <location>
        <position position="76"/>
    </location>
    <ligand>
        <name>Ni(2+)</name>
        <dbReference type="ChEBI" id="CHEBI:49786"/>
    </ligand>
</feature>
<proteinExistence type="predicted"/>
<evidence type="ECO:0000259" key="3">
    <source>
        <dbReference type="Pfam" id="PF08279"/>
    </source>
</evidence>
<reference evidence="4 5" key="1">
    <citation type="submission" date="2015-11" db="EMBL/GenBank/DDBJ databases">
        <title>Butyribacter intestini gen. nov., sp. nov., a butyric acid-producing bacterium of the family Lachnospiraceae isolated from the human faeces.</title>
        <authorList>
            <person name="Zou Y."/>
            <person name="Xue W."/>
            <person name="Luo G."/>
            <person name="Lv M."/>
        </authorList>
    </citation>
    <scope>NUCLEOTIDE SEQUENCE [LARGE SCALE GENOMIC DNA]</scope>
    <source>
        <strain evidence="4 5">ACET-33324</strain>
    </source>
</reference>
<dbReference type="GO" id="GO:0003677">
    <property type="term" value="F:DNA binding"/>
    <property type="evidence" value="ECO:0007669"/>
    <property type="project" value="UniProtKB-KW"/>
</dbReference>
<dbReference type="OrthoDB" id="9792661at2"/>
<sequence length="169" mass="18979">MDGETRRKKLLQLLKNTDTALSGERLSDTLCVSRQIIVQDIALLRASGCRIISTNRGYLLYPEELHRASRIFTVSHSTEDIRDELYTIVDLGGSIRNVIVEHEIYGSITGSLNISSRREVDDFVARVQSSQAVPLKVLGGDIHSHIIDADSEEILDEIEHALNEKHFLL</sequence>
<evidence type="ECO:0000313" key="5">
    <source>
        <dbReference type="Proteomes" id="UP000054874"/>
    </source>
</evidence>
<feature type="binding site" evidence="1">
    <location>
        <position position="145"/>
    </location>
    <ligand>
        <name>Ni(2+)</name>
        <dbReference type="ChEBI" id="CHEBI:49786"/>
    </ligand>
</feature>
<name>A0A0V8QF58_9FIRM</name>
<dbReference type="STRING" id="290052.ASU35_09850"/>
<keyword evidence="4" id="KW-0238">DNA-binding</keyword>
<protein>
    <submittedName>
        <fullName evidence="4">DNA-binding transcriptional regulator</fullName>
    </submittedName>
</protein>
<keyword evidence="1" id="KW-0479">Metal-binding</keyword>
<dbReference type="SUPFAM" id="SSF46785">
    <property type="entry name" value="Winged helix' DNA-binding domain"/>
    <property type="match status" value="1"/>
</dbReference>
<dbReference type="Proteomes" id="UP000054874">
    <property type="component" value="Unassembled WGS sequence"/>
</dbReference>
<feature type="domain" description="3H" evidence="2">
    <location>
        <begin position="73"/>
        <end position="168"/>
    </location>
</feature>
<dbReference type="InterPro" id="IPR036390">
    <property type="entry name" value="WH_DNA-bd_sf"/>
</dbReference>
<dbReference type="GO" id="GO:0046872">
    <property type="term" value="F:metal ion binding"/>
    <property type="evidence" value="ECO:0007669"/>
    <property type="project" value="UniProtKB-KW"/>
</dbReference>
<accession>A0A0V8QF58</accession>
<dbReference type="SUPFAM" id="SSF75500">
    <property type="entry name" value="Putative transcriptional regulator TM1602, C-terminal domain"/>
    <property type="match status" value="1"/>
</dbReference>
<dbReference type="Pfam" id="PF02829">
    <property type="entry name" value="3H"/>
    <property type="match status" value="1"/>
</dbReference>
<dbReference type="AlphaFoldDB" id="A0A0V8QF58"/>
<comment type="caution">
    <text evidence="4">The sequence shown here is derived from an EMBL/GenBank/DDBJ whole genome shotgun (WGS) entry which is preliminary data.</text>
</comment>
<gene>
    <name evidence="4" type="ORF">ASU35_09850</name>
</gene>
<dbReference type="InterPro" id="IPR035922">
    <property type="entry name" value="3H_dom_sf"/>
</dbReference>
<dbReference type="PANTHER" id="PTHR40068">
    <property type="entry name" value="TRANSCRIPTION REPRESSOR NIAR-RELATED"/>
    <property type="match status" value="1"/>
</dbReference>
<dbReference type="PIRSF" id="PIRSF037847">
    <property type="entry name" value="NiaR"/>
    <property type="match status" value="1"/>
</dbReference>
<feature type="domain" description="Helix-turn-helix type 11" evidence="3">
    <location>
        <begin position="6"/>
        <end position="58"/>
    </location>
</feature>
<organism evidence="4 5">
    <name type="scientific">Acetivibrio ethanolgignens</name>
    <dbReference type="NCBI Taxonomy" id="290052"/>
    <lineage>
        <taxon>Bacteria</taxon>
        <taxon>Bacillati</taxon>
        <taxon>Bacillota</taxon>
        <taxon>Clostridia</taxon>
        <taxon>Eubacteriales</taxon>
        <taxon>Oscillospiraceae</taxon>
        <taxon>Acetivibrio</taxon>
    </lineage>
</organism>
<evidence type="ECO:0000259" key="2">
    <source>
        <dbReference type="Pfam" id="PF02829"/>
    </source>
</evidence>
<evidence type="ECO:0000313" key="4">
    <source>
        <dbReference type="EMBL" id="KSV59217.1"/>
    </source>
</evidence>
<dbReference type="Pfam" id="PF08279">
    <property type="entry name" value="HTH_11"/>
    <property type="match status" value="1"/>
</dbReference>
<dbReference type="InterPro" id="IPR004173">
    <property type="entry name" value="3H_domain"/>
</dbReference>
<dbReference type="EMBL" id="LNAM01000150">
    <property type="protein sequence ID" value="KSV59217.1"/>
    <property type="molecule type" value="Genomic_DNA"/>
</dbReference>